<dbReference type="PANTHER" id="PTHR34361">
    <property type="entry name" value="OS08G0157800 PROTEIN"/>
    <property type="match status" value="1"/>
</dbReference>
<evidence type="ECO:0000256" key="1">
    <source>
        <dbReference type="SAM" id="MobiDB-lite"/>
    </source>
</evidence>
<keyword evidence="3" id="KW-1185">Reference proteome</keyword>
<name>A0A5N6R580_9ROSI</name>
<dbReference type="OrthoDB" id="1649072at2759"/>
<feature type="region of interest" description="Disordered" evidence="1">
    <location>
        <begin position="201"/>
        <end position="234"/>
    </location>
</feature>
<dbReference type="Proteomes" id="UP000327013">
    <property type="component" value="Chromosome 5"/>
</dbReference>
<organism evidence="2 3">
    <name type="scientific">Carpinus fangiana</name>
    <dbReference type="NCBI Taxonomy" id="176857"/>
    <lineage>
        <taxon>Eukaryota</taxon>
        <taxon>Viridiplantae</taxon>
        <taxon>Streptophyta</taxon>
        <taxon>Embryophyta</taxon>
        <taxon>Tracheophyta</taxon>
        <taxon>Spermatophyta</taxon>
        <taxon>Magnoliopsida</taxon>
        <taxon>eudicotyledons</taxon>
        <taxon>Gunneridae</taxon>
        <taxon>Pentapetalae</taxon>
        <taxon>rosids</taxon>
        <taxon>fabids</taxon>
        <taxon>Fagales</taxon>
        <taxon>Betulaceae</taxon>
        <taxon>Carpinus</taxon>
    </lineage>
</organism>
<feature type="compositionally biased region" description="Polar residues" evidence="1">
    <location>
        <begin position="204"/>
        <end position="234"/>
    </location>
</feature>
<dbReference type="AlphaFoldDB" id="A0A5N6R580"/>
<gene>
    <name evidence="2" type="ORF">FH972_011887</name>
</gene>
<dbReference type="EMBL" id="CM017325">
    <property type="protein sequence ID" value="KAE8055014.1"/>
    <property type="molecule type" value="Genomic_DNA"/>
</dbReference>
<proteinExistence type="predicted"/>
<reference evidence="2 3" key="1">
    <citation type="submission" date="2019-06" db="EMBL/GenBank/DDBJ databases">
        <title>A chromosomal-level reference genome of Carpinus fangiana (Coryloideae, Betulaceae).</title>
        <authorList>
            <person name="Yang X."/>
            <person name="Wang Z."/>
            <person name="Zhang L."/>
            <person name="Hao G."/>
            <person name="Liu J."/>
            <person name="Yang Y."/>
        </authorList>
    </citation>
    <scope>NUCLEOTIDE SEQUENCE [LARGE SCALE GENOMIC DNA]</scope>
    <source>
        <strain evidence="2">Cfa_2016G</strain>
        <tissue evidence="2">Leaf</tissue>
    </source>
</reference>
<dbReference type="PANTHER" id="PTHR34361:SF6">
    <property type="entry name" value="POX DOMAIN-CONTAINING PROTEIN"/>
    <property type="match status" value="1"/>
</dbReference>
<evidence type="ECO:0000313" key="2">
    <source>
        <dbReference type="EMBL" id="KAE8055014.1"/>
    </source>
</evidence>
<sequence length="827" mass="90473">MEGHGDRGSSTLQSRLSPLAPPFNPQPTLNLLANSCQQPLTASLDHSHSSDPSFSSLDSFSDIKLDTFKNYGHQSDLEVTDLPYDNPSGFDFDTQLCNYSQYPSLALEGNSMFALPYESDIDAMPFIKSSMPNLTHNLSGFGYVGQGANGGDGPSNVEQDQRRDHQFSWKEGSRPYESFLKQGKHPAEGLKPCGEFSKHGKLNGTITGGDSQIKSRGTEGVNSESFPEPNSQVTSLKFSTSSDMCSATTIQDIPHGQWSYTMPVVTWSSSNLDVDSYKRSFSQLDSLSAEPTVSPSPKNNSLPALSYGSQGTCTTVSPLNSVLSANSNFLGINALDKNDNSSVCNPEEFYGLNDCNPYSLKKPHVLQNGKGKEVCLDQSLIGKGNERKSDKSISVDGIVPLLMVKSELQPHAIKTGVSVESSSKILDENDSDVDSPCWEGLACRSPFGVAEPVCSINLEKESETRNSLNPLAPHFFPSNAKGSIDYHENECRRSDFSSFKKGESSAVYLSGVLKNMDSTKVGSHPSELSNGISEAKKEYALVNSRSSSLIKSSHVVQPSLVEDYFTSNGKLVIGANAEGSLKGIKDVVHTGQTRVPVLAKEHISPSSSGVGLLSDLTETHQDVSKSLSTPPNIDVQIVINAMHDLTELLVQNCSNGLHSLNAYEHDIIQRIIHKLYVFSRNRVGQRISMPESTQTGTPYCPYKPTEHSKCSDLELRLAWTKTMAVPLEPDYQNYHEAQKSFYTVFTEKGLDSFSSCSDVWAEKGNDIIQMQVIADALTGKHQFQEEMHPEALLYRNLWLKALRALKYKNCALSMKHDGMGGCKSIKK</sequence>
<evidence type="ECO:0000313" key="3">
    <source>
        <dbReference type="Proteomes" id="UP000327013"/>
    </source>
</evidence>
<accession>A0A5N6R580</accession>
<protein>
    <submittedName>
        <fullName evidence="2">Uncharacterized protein</fullName>
    </submittedName>
</protein>
<feature type="region of interest" description="Disordered" evidence="1">
    <location>
        <begin position="1"/>
        <end position="31"/>
    </location>
</feature>